<name>L1N9G9_9PORP</name>
<dbReference type="Proteomes" id="UP000010408">
    <property type="component" value="Unassembled WGS sequence"/>
</dbReference>
<gene>
    <name evidence="2" type="ORF">HMPREF9134_01889</name>
</gene>
<dbReference type="AlphaFoldDB" id="L1N9G9"/>
<evidence type="ECO:0000313" key="3">
    <source>
        <dbReference type="Proteomes" id="UP000010408"/>
    </source>
</evidence>
<dbReference type="EMBL" id="AMEQ01000044">
    <property type="protein sequence ID" value="EKX99980.1"/>
    <property type="molecule type" value="Genomic_DNA"/>
</dbReference>
<protein>
    <submittedName>
        <fullName evidence="2">Uncharacterized protein</fullName>
    </submittedName>
</protein>
<comment type="caution">
    <text evidence="2">The sequence shown here is derived from an EMBL/GenBank/DDBJ whole genome shotgun (WGS) entry which is preliminary data.</text>
</comment>
<organism evidence="2 3">
    <name type="scientific">Porphyromonas catoniae F0037</name>
    <dbReference type="NCBI Taxonomy" id="1127696"/>
    <lineage>
        <taxon>Bacteria</taxon>
        <taxon>Pseudomonadati</taxon>
        <taxon>Bacteroidota</taxon>
        <taxon>Bacteroidia</taxon>
        <taxon>Bacteroidales</taxon>
        <taxon>Porphyromonadaceae</taxon>
        <taxon>Porphyromonas</taxon>
    </lineage>
</organism>
<proteinExistence type="predicted"/>
<dbReference type="STRING" id="1127696.HMPREF9134_01889"/>
<accession>L1N9G9</accession>
<sequence length="39" mass="4515">MFFLLSKLNYKHKDTAFVQSFLIFALLFVGNISRGEVYG</sequence>
<keyword evidence="1" id="KW-0472">Membrane</keyword>
<reference evidence="2 3" key="1">
    <citation type="submission" date="2012-05" db="EMBL/GenBank/DDBJ databases">
        <authorList>
            <person name="Weinstock G."/>
            <person name="Sodergren E."/>
            <person name="Lobos E.A."/>
            <person name="Fulton L."/>
            <person name="Fulton R."/>
            <person name="Courtney L."/>
            <person name="Fronick C."/>
            <person name="O'Laughlin M."/>
            <person name="Godfrey J."/>
            <person name="Wilson R.M."/>
            <person name="Miner T."/>
            <person name="Farmer C."/>
            <person name="Delehaunty K."/>
            <person name="Cordes M."/>
            <person name="Minx P."/>
            <person name="Tomlinson C."/>
            <person name="Chen J."/>
            <person name="Wollam A."/>
            <person name="Pepin K.H."/>
            <person name="Bhonagiri V."/>
            <person name="Zhang X."/>
            <person name="Suruliraj S."/>
            <person name="Warren W."/>
            <person name="Mitreva M."/>
            <person name="Mardis E.R."/>
            <person name="Wilson R.K."/>
        </authorList>
    </citation>
    <scope>NUCLEOTIDE SEQUENCE [LARGE SCALE GENOMIC DNA]</scope>
    <source>
        <strain evidence="2 3">F0037</strain>
    </source>
</reference>
<evidence type="ECO:0000256" key="1">
    <source>
        <dbReference type="SAM" id="Phobius"/>
    </source>
</evidence>
<evidence type="ECO:0000313" key="2">
    <source>
        <dbReference type="EMBL" id="EKX99980.1"/>
    </source>
</evidence>
<keyword evidence="1" id="KW-0812">Transmembrane</keyword>
<keyword evidence="1" id="KW-1133">Transmembrane helix</keyword>
<feature type="transmembrane region" description="Helical" evidence="1">
    <location>
        <begin position="16"/>
        <end position="33"/>
    </location>
</feature>
<dbReference type="HOGENOM" id="CLU_3314415_0_0_10"/>